<name>A0A1T5KFV5_9FIRM</name>
<dbReference type="OrthoDB" id="1936876at2"/>
<gene>
    <name evidence="1" type="ORF">SAMN02194393_01763</name>
</gene>
<dbReference type="AlphaFoldDB" id="A0A1T5KFV5"/>
<dbReference type="RefSeq" id="WP_079490949.1">
    <property type="nucleotide sequence ID" value="NZ_FUZT01000004.1"/>
</dbReference>
<proteinExistence type="predicted"/>
<dbReference type="EMBL" id="FUZT01000004">
    <property type="protein sequence ID" value="SKC62540.1"/>
    <property type="molecule type" value="Genomic_DNA"/>
</dbReference>
<organism evidence="1 2">
    <name type="scientific">Maledivibacter halophilus</name>
    <dbReference type="NCBI Taxonomy" id="36842"/>
    <lineage>
        <taxon>Bacteria</taxon>
        <taxon>Bacillati</taxon>
        <taxon>Bacillota</taxon>
        <taxon>Clostridia</taxon>
        <taxon>Peptostreptococcales</taxon>
        <taxon>Caminicellaceae</taxon>
        <taxon>Maledivibacter</taxon>
    </lineage>
</organism>
<evidence type="ECO:0000313" key="2">
    <source>
        <dbReference type="Proteomes" id="UP000190285"/>
    </source>
</evidence>
<reference evidence="1 2" key="1">
    <citation type="submission" date="2017-02" db="EMBL/GenBank/DDBJ databases">
        <authorList>
            <person name="Peterson S.W."/>
        </authorList>
    </citation>
    <scope>NUCLEOTIDE SEQUENCE [LARGE SCALE GENOMIC DNA]</scope>
    <source>
        <strain evidence="1 2">M1</strain>
    </source>
</reference>
<dbReference type="Proteomes" id="UP000190285">
    <property type="component" value="Unassembled WGS sequence"/>
</dbReference>
<keyword evidence="2" id="KW-1185">Reference proteome</keyword>
<protein>
    <submittedName>
        <fullName evidence="1">Uncharacterized protein</fullName>
    </submittedName>
</protein>
<evidence type="ECO:0000313" key="1">
    <source>
        <dbReference type="EMBL" id="SKC62540.1"/>
    </source>
</evidence>
<accession>A0A1T5KFV5</accession>
<sequence length="83" mass="10249">MPQTEDKGHDCIEDETKEDCRINFDFWYYIATNFLNMNEEIFWKSTIRKLNSLYKIYRQVNGLENRTNKDKYDKCYCDDIDWL</sequence>
<dbReference type="STRING" id="36842.SAMN02194393_01763"/>